<feature type="transmembrane region" description="Helical" evidence="2">
    <location>
        <begin position="91"/>
        <end position="111"/>
    </location>
</feature>
<proteinExistence type="predicted"/>
<dbReference type="Pfam" id="PF05656">
    <property type="entry name" value="DUF805"/>
    <property type="match status" value="1"/>
</dbReference>
<keyword evidence="4" id="KW-1185">Reference proteome</keyword>
<name>A0A7W9JLU5_9MICC</name>
<dbReference type="InterPro" id="IPR008523">
    <property type="entry name" value="DUF805"/>
</dbReference>
<keyword evidence="2" id="KW-0812">Transmembrane</keyword>
<dbReference type="Proteomes" id="UP000567246">
    <property type="component" value="Unassembled WGS sequence"/>
</dbReference>
<comment type="caution">
    <text evidence="3">The sequence shown here is derived from an EMBL/GenBank/DDBJ whole genome shotgun (WGS) entry which is preliminary data.</text>
</comment>
<keyword evidence="2" id="KW-0472">Membrane</keyword>
<accession>A0A7W9JLU5</accession>
<feature type="compositionally biased region" description="Low complexity" evidence="1">
    <location>
        <begin position="130"/>
        <end position="141"/>
    </location>
</feature>
<dbReference type="GO" id="GO:0005886">
    <property type="term" value="C:plasma membrane"/>
    <property type="evidence" value="ECO:0007669"/>
    <property type="project" value="TreeGrafter"/>
</dbReference>
<organism evidence="3 4">
    <name type="scientific">Micrococcus endophyticus</name>
    <dbReference type="NCBI Taxonomy" id="455343"/>
    <lineage>
        <taxon>Bacteria</taxon>
        <taxon>Bacillati</taxon>
        <taxon>Actinomycetota</taxon>
        <taxon>Actinomycetes</taxon>
        <taxon>Micrococcales</taxon>
        <taxon>Micrococcaceae</taxon>
        <taxon>Micrococcus</taxon>
    </lineage>
</organism>
<evidence type="ECO:0000256" key="1">
    <source>
        <dbReference type="SAM" id="MobiDB-lite"/>
    </source>
</evidence>
<dbReference type="PANTHER" id="PTHR34980">
    <property type="entry name" value="INNER MEMBRANE PROTEIN-RELATED-RELATED"/>
    <property type="match status" value="1"/>
</dbReference>
<reference evidence="3 4" key="1">
    <citation type="submission" date="2020-08" db="EMBL/GenBank/DDBJ databases">
        <title>Sequencing the genomes of 1000 actinobacteria strains.</title>
        <authorList>
            <person name="Klenk H.-P."/>
        </authorList>
    </citation>
    <scope>NUCLEOTIDE SEQUENCE [LARGE SCALE GENOMIC DNA]</scope>
    <source>
        <strain evidence="3 4">DSM 17945</strain>
    </source>
</reference>
<dbReference type="EMBL" id="JACHMW010000001">
    <property type="protein sequence ID" value="MBB5849642.1"/>
    <property type="molecule type" value="Genomic_DNA"/>
</dbReference>
<feature type="region of interest" description="Disordered" evidence="1">
    <location>
        <begin position="119"/>
        <end position="141"/>
    </location>
</feature>
<feature type="transmembrane region" description="Helical" evidence="2">
    <location>
        <begin position="57"/>
        <end position="79"/>
    </location>
</feature>
<evidence type="ECO:0000313" key="4">
    <source>
        <dbReference type="Proteomes" id="UP000567246"/>
    </source>
</evidence>
<keyword evidence="2" id="KW-1133">Transmembrane helix</keyword>
<dbReference type="PANTHER" id="PTHR34980:SF2">
    <property type="entry name" value="INNER MEMBRANE PROTEIN YHAH-RELATED"/>
    <property type="match status" value="1"/>
</dbReference>
<dbReference type="AlphaFoldDB" id="A0A7W9JLU5"/>
<dbReference type="RefSeq" id="WP_184173284.1">
    <property type="nucleotide sequence ID" value="NZ_BAABAG010000018.1"/>
</dbReference>
<evidence type="ECO:0000256" key="2">
    <source>
        <dbReference type="SAM" id="Phobius"/>
    </source>
</evidence>
<feature type="transmembrane region" description="Helical" evidence="2">
    <location>
        <begin position="26"/>
        <end position="51"/>
    </location>
</feature>
<sequence>MNMLQAIRRYYAGYAQFSGRASRADFWLAVLYVWPLQTAVHFVSTVLDVFILGSPDLFFRDAAVLLVGVTHALPSLALLARRLHDAGFSRAWLFLGLVPFVGPLTLLVFALQPSAPRLGHPADASDPVPAGATASATAARR</sequence>
<gene>
    <name evidence="3" type="ORF">HDA33_002206</name>
</gene>
<protein>
    <submittedName>
        <fullName evidence="3">Uncharacterized membrane protein YhaH (DUF805 family)</fullName>
    </submittedName>
</protein>
<evidence type="ECO:0000313" key="3">
    <source>
        <dbReference type="EMBL" id="MBB5849642.1"/>
    </source>
</evidence>